<gene>
    <name evidence="1" type="ORF">CSUB01_11568</name>
</gene>
<comment type="caution">
    <text evidence="1">The sequence shown here is derived from an EMBL/GenBank/DDBJ whole genome shotgun (WGS) entry which is preliminary data.</text>
</comment>
<name>A0A066XGD6_COLSU</name>
<dbReference type="EMBL" id="JMSE01001066">
    <property type="protein sequence ID" value="KDN65090.1"/>
    <property type="molecule type" value="Genomic_DNA"/>
</dbReference>
<evidence type="ECO:0000313" key="1">
    <source>
        <dbReference type="EMBL" id="KDN65090.1"/>
    </source>
</evidence>
<dbReference type="Proteomes" id="UP000027238">
    <property type="component" value="Unassembled WGS sequence"/>
</dbReference>
<evidence type="ECO:0000313" key="2">
    <source>
        <dbReference type="Proteomes" id="UP000027238"/>
    </source>
</evidence>
<organism evidence="1 2">
    <name type="scientific">Colletotrichum sublineola</name>
    <name type="common">Sorghum anthracnose fungus</name>
    <dbReference type="NCBI Taxonomy" id="1173701"/>
    <lineage>
        <taxon>Eukaryota</taxon>
        <taxon>Fungi</taxon>
        <taxon>Dikarya</taxon>
        <taxon>Ascomycota</taxon>
        <taxon>Pezizomycotina</taxon>
        <taxon>Sordariomycetes</taxon>
        <taxon>Hypocreomycetidae</taxon>
        <taxon>Glomerellales</taxon>
        <taxon>Glomerellaceae</taxon>
        <taxon>Colletotrichum</taxon>
        <taxon>Colletotrichum graminicola species complex</taxon>
    </lineage>
</organism>
<reference evidence="2" key="1">
    <citation type="journal article" date="2014" name="Genome Announc.">
        <title>Draft genome sequence of Colletotrichum sublineola, a destructive pathogen of cultivated sorghum.</title>
        <authorList>
            <person name="Baroncelli R."/>
            <person name="Sanz-Martin J.M."/>
            <person name="Rech G.E."/>
            <person name="Sukno S.A."/>
            <person name="Thon M.R."/>
        </authorList>
    </citation>
    <scope>NUCLEOTIDE SEQUENCE [LARGE SCALE GENOMIC DNA]</scope>
    <source>
        <strain evidence="2">TX430BB</strain>
    </source>
</reference>
<protein>
    <submittedName>
        <fullName evidence="1">Uncharacterized protein</fullName>
    </submittedName>
</protein>
<dbReference type="HOGENOM" id="CLU_2084732_0_0_1"/>
<sequence length="117" mass="13483">MSGLEISLRPFTHNLAAWRNVSMLRSFCIRLASNWPKNWLLLSRRSLYCCIQPHLSRPRLSLETPFSMPRRHRCANSCIVEKACLIRHVCSCGPICTSMRKYTKSPSTFHICISSLT</sequence>
<dbReference type="AlphaFoldDB" id="A0A066XGD6"/>
<keyword evidence="2" id="KW-1185">Reference proteome</keyword>
<proteinExistence type="predicted"/>
<accession>A0A066XGD6</accession>